<name>A0A0M3KDA5_ANISI</name>
<comment type="catalytic activity">
    <reaction evidence="7">
        <text>a 5'-end (5'-triphosphoguanosine)-ribonucleoside in mRNA + S-adenosyl-L-methionine = a 5'-end (N(7)-methyl 5'-triphosphoguanosine)-ribonucleoside in mRNA + S-adenosyl-L-homocysteine</text>
        <dbReference type="Rhea" id="RHEA:67008"/>
        <dbReference type="Rhea" id="RHEA-COMP:17166"/>
        <dbReference type="Rhea" id="RHEA-COMP:17167"/>
        <dbReference type="ChEBI" id="CHEBI:57856"/>
        <dbReference type="ChEBI" id="CHEBI:59789"/>
        <dbReference type="ChEBI" id="CHEBI:156461"/>
        <dbReference type="ChEBI" id="CHEBI:167617"/>
        <dbReference type="EC" id="2.1.1.56"/>
    </reaction>
</comment>
<organism evidence="9">
    <name type="scientific">Anisakis simplex</name>
    <name type="common">Herring worm</name>
    <dbReference type="NCBI Taxonomy" id="6269"/>
    <lineage>
        <taxon>Eukaryota</taxon>
        <taxon>Metazoa</taxon>
        <taxon>Ecdysozoa</taxon>
        <taxon>Nematoda</taxon>
        <taxon>Chromadorea</taxon>
        <taxon>Rhabditida</taxon>
        <taxon>Spirurina</taxon>
        <taxon>Ascaridomorpha</taxon>
        <taxon>Ascaridoidea</taxon>
        <taxon>Anisakidae</taxon>
        <taxon>Anisakis</taxon>
        <taxon>Anisakis simplex complex</taxon>
    </lineage>
</organism>
<dbReference type="GO" id="GO:0004482">
    <property type="term" value="F:mRNA 5'-cap (guanine-N7-)-methyltransferase activity"/>
    <property type="evidence" value="ECO:0007669"/>
    <property type="project" value="UniProtKB-EC"/>
</dbReference>
<reference evidence="9" key="1">
    <citation type="submission" date="2017-02" db="UniProtKB">
        <authorList>
            <consortium name="WormBaseParasite"/>
        </authorList>
    </citation>
    <scope>IDENTIFICATION</scope>
</reference>
<dbReference type="WBParaSite" id="ASIM_0001895701-mRNA-1">
    <property type="protein sequence ID" value="ASIM_0001895701-mRNA-1"/>
    <property type="gene ID" value="ASIM_0001895701"/>
</dbReference>
<dbReference type="InterPro" id="IPR029063">
    <property type="entry name" value="SAM-dependent_MTases_sf"/>
</dbReference>
<dbReference type="InterPro" id="IPR039753">
    <property type="entry name" value="RG7MT1"/>
</dbReference>
<feature type="domain" description="MRNA cap 0 methyltransferase" evidence="8">
    <location>
        <begin position="6"/>
        <end position="39"/>
    </location>
</feature>
<dbReference type="PANTHER" id="PTHR12189">
    <property type="entry name" value="MRNA GUANINE-7- METHYLTRANSFERASE"/>
    <property type="match status" value="1"/>
</dbReference>
<dbReference type="GO" id="GO:0005634">
    <property type="term" value="C:nucleus"/>
    <property type="evidence" value="ECO:0007669"/>
    <property type="project" value="TreeGrafter"/>
</dbReference>
<evidence type="ECO:0000259" key="8">
    <source>
        <dbReference type="Pfam" id="PF03291"/>
    </source>
</evidence>
<dbReference type="InterPro" id="IPR004971">
    <property type="entry name" value="mRNA_G-N7_MeTrfase_dom"/>
</dbReference>
<evidence type="ECO:0000256" key="3">
    <source>
        <dbReference type="ARBA" id="ARBA00022679"/>
    </source>
</evidence>
<accession>A0A0M3KDA5</accession>
<keyword evidence="5" id="KW-0694">RNA-binding</keyword>
<evidence type="ECO:0000256" key="6">
    <source>
        <dbReference type="ARBA" id="ARBA00023042"/>
    </source>
</evidence>
<proteinExistence type="predicted"/>
<keyword evidence="2" id="KW-0489">Methyltransferase</keyword>
<dbReference type="EC" id="2.1.1.56" evidence="1"/>
<keyword evidence="6" id="KW-0507">mRNA processing</keyword>
<keyword evidence="4" id="KW-0949">S-adenosyl-L-methionine</keyword>
<sequence>LNDPNGKPPIFGAKFHFSLDTQVNCPEYLVHFPVLERLVNFGTLSKSEWEVTAMYLVFAFRKKNNAKL</sequence>
<dbReference type="PANTHER" id="PTHR12189:SF2">
    <property type="entry name" value="MRNA CAP GUANINE-N7 METHYLTRANSFERASE"/>
    <property type="match status" value="1"/>
</dbReference>
<keyword evidence="6" id="KW-0506">mRNA capping</keyword>
<protein>
    <recommendedName>
        <fullName evidence="1">mRNA (guanine-N(7))-methyltransferase</fullName>
        <ecNumber evidence="1">2.1.1.56</ecNumber>
    </recommendedName>
</protein>
<evidence type="ECO:0000256" key="2">
    <source>
        <dbReference type="ARBA" id="ARBA00022603"/>
    </source>
</evidence>
<evidence type="ECO:0000313" key="9">
    <source>
        <dbReference type="WBParaSite" id="ASIM_0001895701-mRNA-1"/>
    </source>
</evidence>
<evidence type="ECO:0000256" key="1">
    <source>
        <dbReference type="ARBA" id="ARBA00011926"/>
    </source>
</evidence>
<dbReference type="Pfam" id="PF03291">
    <property type="entry name" value="mRNA_G-N7_MeTrfase"/>
    <property type="match status" value="1"/>
</dbReference>
<evidence type="ECO:0000256" key="4">
    <source>
        <dbReference type="ARBA" id="ARBA00022691"/>
    </source>
</evidence>
<dbReference type="AlphaFoldDB" id="A0A0M3KDA5"/>
<evidence type="ECO:0000256" key="7">
    <source>
        <dbReference type="ARBA" id="ARBA00044712"/>
    </source>
</evidence>
<evidence type="ECO:0000256" key="5">
    <source>
        <dbReference type="ARBA" id="ARBA00022884"/>
    </source>
</evidence>
<dbReference type="GO" id="GO:0003723">
    <property type="term" value="F:RNA binding"/>
    <property type="evidence" value="ECO:0007669"/>
    <property type="project" value="UniProtKB-KW"/>
</dbReference>
<keyword evidence="3" id="KW-0808">Transferase</keyword>
<dbReference type="Gene3D" id="3.40.50.150">
    <property type="entry name" value="Vaccinia Virus protein VP39"/>
    <property type="match status" value="1"/>
</dbReference>